<name>A0A1Y1RWS8_9SPIO</name>
<protein>
    <recommendedName>
        <fullName evidence="5">ABC transporter domain-containing protein</fullName>
    </recommendedName>
</protein>
<dbReference type="InterPro" id="IPR003439">
    <property type="entry name" value="ABC_transporter-like_ATP-bd"/>
</dbReference>
<dbReference type="Gene3D" id="3.40.50.300">
    <property type="entry name" value="P-loop containing nucleotide triphosphate hydrolases"/>
    <property type="match status" value="1"/>
</dbReference>
<accession>A0A1Y1RWS8</accession>
<dbReference type="InterPro" id="IPR027417">
    <property type="entry name" value="P-loop_NTPase"/>
</dbReference>
<feature type="domain" description="ABC transporter" evidence="5">
    <location>
        <begin position="6"/>
        <end position="243"/>
    </location>
</feature>
<dbReference type="SUPFAM" id="SSF52540">
    <property type="entry name" value="P-loop containing nucleoside triphosphate hydrolases"/>
    <property type="match status" value="1"/>
</dbReference>
<evidence type="ECO:0000313" key="7">
    <source>
        <dbReference type="Proteomes" id="UP000192343"/>
    </source>
</evidence>
<evidence type="ECO:0000259" key="5">
    <source>
        <dbReference type="PROSITE" id="PS50893"/>
    </source>
</evidence>
<dbReference type="SMART" id="SM00382">
    <property type="entry name" value="AAA"/>
    <property type="match status" value="1"/>
</dbReference>
<proteinExistence type="inferred from homology"/>
<dbReference type="GO" id="GO:0005524">
    <property type="term" value="F:ATP binding"/>
    <property type="evidence" value="ECO:0007669"/>
    <property type="project" value="UniProtKB-KW"/>
</dbReference>
<dbReference type="Pfam" id="PF00005">
    <property type="entry name" value="ABC_tran"/>
    <property type="match status" value="1"/>
</dbReference>
<keyword evidence="2" id="KW-0813">Transport</keyword>
<dbReference type="InterPro" id="IPR017871">
    <property type="entry name" value="ABC_transporter-like_CS"/>
</dbReference>
<evidence type="ECO:0000256" key="4">
    <source>
        <dbReference type="ARBA" id="ARBA00022840"/>
    </source>
</evidence>
<keyword evidence="3" id="KW-0547">Nucleotide-binding</keyword>
<dbReference type="EMBL" id="MWQY01000016">
    <property type="protein sequence ID" value="ORC33995.1"/>
    <property type="molecule type" value="Genomic_DNA"/>
</dbReference>
<dbReference type="FunFam" id="3.40.50.300:FF:000134">
    <property type="entry name" value="Iron-enterobactin ABC transporter ATP-binding protein"/>
    <property type="match status" value="1"/>
</dbReference>
<dbReference type="PANTHER" id="PTHR42734">
    <property type="entry name" value="METAL TRANSPORT SYSTEM ATP-BINDING PROTEIN TM_0124-RELATED"/>
    <property type="match status" value="1"/>
</dbReference>
<dbReference type="PANTHER" id="PTHR42734:SF6">
    <property type="entry name" value="MOLYBDATE IMPORT ATP-BINDING PROTEIN MOLC"/>
    <property type="match status" value="1"/>
</dbReference>
<evidence type="ECO:0000256" key="3">
    <source>
        <dbReference type="ARBA" id="ARBA00022741"/>
    </source>
</evidence>
<keyword evidence="4" id="KW-0067">ATP-binding</keyword>
<dbReference type="CDD" id="cd03214">
    <property type="entry name" value="ABC_Iron-Siderophores_B12_Hemin"/>
    <property type="match status" value="1"/>
</dbReference>
<dbReference type="InterPro" id="IPR003593">
    <property type="entry name" value="AAA+_ATPase"/>
</dbReference>
<comment type="caution">
    <text evidence="6">The sequence shown here is derived from an EMBL/GenBank/DDBJ whole genome shotgun (WGS) entry which is preliminary data.</text>
</comment>
<evidence type="ECO:0000256" key="2">
    <source>
        <dbReference type="ARBA" id="ARBA00022448"/>
    </source>
</evidence>
<comment type="similarity">
    <text evidence="1">Belongs to the ABC transporter superfamily.</text>
</comment>
<dbReference type="PROSITE" id="PS00211">
    <property type="entry name" value="ABC_TRANSPORTER_1"/>
    <property type="match status" value="1"/>
</dbReference>
<dbReference type="AlphaFoldDB" id="A0A1Y1RWS8"/>
<dbReference type="PROSITE" id="PS50893">
    <property type="entry name" value="ABC_TRANSPORTER_2"/>
    <property type="match status" value="1"/>
</dbReference>
<dbReference type="InterPro" id="IPR050153">
    <property type="entry name" value="Metal_Ion_Import_ABC"/>
</dbReference>
<dbReference type="GO" id="GO:0016887">
    <property type="term" value="F:ATP hydrolysis activity"/>
    <property type="evidence" value="ECO:0007669"/>
    <property type="project" value="InterPro"/>
</dbReference>
<evidence type="ECO:0000256" key="1">
    <source>
        <dbReference type="ARBA" id="ARBA00005417"/>
    </source>
</evidence>
<sequence>MSAFAIRKLSFSYHADTERPGLFTDFSLDIEAQRVTAVLGPNGSGKSTILSLLLGYLRPHRGSIALFGQRLEGYSRTELGRHIGFVSQSGSLPFNYPVLEYLLLGRASRIALWETPTRKDLEAVKEAAGKAGIEKLVKRNVQELSAGELQLVAIARALAQEPKILLLDEPTSHLDPANALLIFRLMRRLSQEGLTVLFTTHDPLHARQAAQRAVLLKQGRLLFSGDAAEGLTAERLNTLYGVSFQEARIGGEAFPFLVL</sequence>
<reference evidence="6 7" key="1">
    <citation type="submission" date="2017-03" db="EMBL/GenBank/DDBJ databases">
        <title>Draft Genome sequence of Marispirochaeta sp. strain JC444.</title>
        <authorList>
            <person name="Shivani Y."/>
            <person name="Subhash Y."/>
            <person name="Sasikala C."/>
            <person name="Ramana C."/>
        </authorList>
    </citation>
    <scope>NUCLEOTIDE SEQUENCE [LARGE SCALE GENOMIC DNA]</scope>
    <source>
        <strain evidence="6 7">JC444</strain>
    </source>
</reference>
<evidence type="ECO:0000313" key="6">
    <source>
        <dbReference type="EMBL" id="ORC33995.1"/>
    </source>
</evidence>
<dbReference type="STRING" id="1963862.B4O97_13995"/>
<keyword evidence="7" id="KW-1185">Reference proteome</keyword>
<gene>
    <name evidence="6" type="ORF">B4O97_13995</name>
</gene>
<organism evidence="6 7">
    <name type="scientific">Marispirochaeta aestuarii</name>
    <dbReference type="NCBI Taxonomy" id="1963862"/>
    <lineage>
        <taxon>Bacteria</taxon>
        <taxon>Pseudomonadati</taxon>
        <taxon>Spirochaetota</taxon>
        <taxon>Spirochaetia</taxon>
        <taxon>Spirochaetales</taxon>
        <taxon>Spirochaetaceae</taxon>
        <taxon>Marispirochaeta</taxon>
    </lineage>
</organism>
<dbReference type="OrthoDB" id="9799337at2"/>
<dbReference type="RefSeq" id="WP_083051735.1">
    <property type="nucleotide sequence ID" value="NZ_MWQY01000016.1"/>
</dbReference>
<dbReference type="Proteomes" id="UP000192343">
    <property type="component" value="Unassembled WGS sequence"/>
</dbReference>